<dbReference type="FunFam" id="3.20.20.100:FF:000005">
    <property type="entry name" value="NADP(H)-dependent aldo-keto reductase"/>
    <property type="match status" value="1"/>
</dbReference>
<dbReference type="PANTHER" id="PTHR43364:SF4">
    <property type="entry name" value="NAD(P)-LINKED OXIDOREDUCTASE SUPERFAMILY PROTEIN"/>
    <property type="match status" value="1"/>
</dbReference>
<dbReference type="CDD" id="cd19094">
    <property type="entry name" value="AKR_Tas-like"/>
    <property type="match status" value="1"/>
</dbReference>
<dbReference type="SUPFAM" id="SSF51430">
    <property type="entry name" value="NAD(P)-linked oxidoreductase"/>
    <property type="match status" value="1"/>
</dbReference>
<evidence type="ECO:0000313" key="7">
    <source>
        <dbReference type="Proteomes" id="UP000193303"/>
    </source>
</evidence>
<gene>
    <name evidence="6" type="ORF">BV912_11035</name>
</gene>
<dbReference type="NCBIfam" id="NF007912">
    <property type="entry name" value="PRK10625.1"/>
    <property type="match status" value="1"/>
</dbReference>
<dbReference type="InterPro" id="IPR020471">
    <property type="entry name" value="AKR"/>
</dbReference>
<evidence type="ECO:0000256" key="1">
    <source>
        <dbReference type="ARBA" id="ARBA00022857"/>
    </source>
</evidence>
<dbReference type="PRINTS" id="PR00069">
    <property type="entry name" value="ALDKETRDTASE"/>
</dbReference>
<evidence type="ECO:0000256" key="3">
    <source>
        <dbReference type="ARBA" id="ARBA00038157"/>
    </source>
</evidence>
<dbReference type="Gene3D" id="3.20.20.100">
    <property type="entry name" value="NADP-dependent oxidoreductase domain"/>
    <property type="match status" value="1"/>
</dbReference>
<comment type="similarity">
    <text evidence="3">Belongs to the aldo/keto reductase family. Aldo/keto reductase 2 subfamily.</text>
</comment>
<keyword evidence="1" id="KW-0521">NADP</keyword>
<dbReference type="GO" id="GO:0016491">
    <property type="term" value="F:oxidoreductase activity"/>
    <property type="evidence" value="ECO:0007669"/>
    <property type="project" value="UniProtKB-KW"/>
</dbReference>
<dbReference type="InterPro" id="IPR023210">
    <property type="entry name" value="NADP_OxRdtase_dom"/>
</dbReference>
<sequence>MEQRELGTSGIKVSKICLGTMTWGEQNTEAEAHAQLDYALANGVSFIDTAEMYPVPPCKETYTRTEQYIGSWIKQRGRRDDFVLASKIAGPTGANNLDSYIRGGNDFSRAQIFEACEASLKRLNTDYLDLYQLHWPERKVNFFGRLGVSSVHQGETFTPFEEVADALGELVKQGKIRAFGLSNETPWGTMRYLNQHERNPELPRVASIQNPYNLLNRSYEVGMSEISLREQVPLLAYSPLAFGVLTGKYRHGALPEGSRLALFERFKRYTKLQGFAAVERYAEIAEQAGLSLTAMSLAFVNSREFLASNIIGATNLAQLSENIASAEVELSPDVLAAIDQVHAEISNPCP</sequence>
<dbReference type="InterPro" id="IPR050523">
    <property type="entry name" value="AKR_Detox_Biosynth"/>
</dbReference>
<dbReference type="PANTHER" id="PTHR43364">
    <property type="entry name" value="NADH-SPECIFIC METHYLGLYOXAL REDUCTASE-RELATED"/>
    <property type="match status" value="1"/>
</dbReference>
<keyword evidence="2" id="KW-0560">Oxidoreductase</keyword>
<dbReference type="AlphaFoldDB" id="A0A1X3DC90"/>
<protein>
    <recommendedName>
        <fullName evidence="4">Protein tas</fullName>
    </recommendedName>
</protein>
<evidence type="ECO:0000256" key="2">
    <source>
        <dbReference type="ARBA" id="ARBA00023002"/>
    </source>
</evidence>
<dbReference type="InterPro" id="IPR036812">
    <property type="entry name" value="NAD(P)_OxRdtase_dom_sf"/>
</dbReference>
<dbReference type="OrthoDB" id="5488419at2"/>
<name>A0A1X3DC90_9NEIS</name>
<reference evidence="7" key="1">
    <citation type="submission" date="2017-01" db="EMBL/GenBank/DDBJ databases">
        <authorList>
            <person name="Mah S.A."/>
            <person name="Swanson W.J."/>
            <person name="Moy G.W."/>
            <person name="Vacquier V.D."/>
        </authorList>
    </citation>
    <scope>NUCLEOTIDE SEQUENCE [LARGE SCALE GENOMIC DNA]</scope>
    <source>
        <strain evidence="7">124861</strain>
    </source>
</reference>
<dbReference type="EMBL" id="MTAB01000034">
    <property type="protein sequence ID" value="OSI17416.1"/>
    <property type="molecule type" value="Genomic_DNA"/>
</dbReference>
<organism evidence="6 7">
    <name type="scientific">Neisseria dumasiana</name>
    <dbReference type="NCBI Taxonomy" id="1931275"/>
    <lineage>
        <taxon>Bacteria</taxon>
        <taxon>Pseudomonadati</taxon>
        <taxon>Pseudomonadota</taxon>
        <taxon>Betaproteobacteria</taxon>
        <taxon>Neisseriales</taxon>
        <taxon>Neisseriaceae</taxon>
        <taxon>Neisseria</taxon>
    </lineage>
</organism>
<dbReference type="STRING" id="1931275.BV914_07870"/>
<dbReference type="RefSeq" id="WP_085360536.1">
    <property type="nucleotide sequence ID" value="NZ_MTAB01000034.1"/>
</dbReference>
<evidence type="ECO:0000256" key="4">
    <source>
        <dbReference type="ARBA" id="ARBA00070119"/>
    </source>
</evidence>
<comment type="caution">
    <text evidence="6">The sequence shown here is derived from an EMBL/GenBank/DDBJ whole genome shotgun (WGS) entry which is preliminary data.</text>
</comment>
<dbReference type="Pfam" id="PF00248">
    <property type="entry name" value="Aldo_ket_red"/>
    <property type="match status" value="1"/>
</dbReference>
<proteinExistence type="inferred from homology"/>
<feature type="domain" description="NADP-dependent oxidoreductase" evidence="5">
    <location>
        <begin position="15"/>
        <end position="341"/>
    </location>
</feature>
<dbReference type="Proteomes" id="UP000193303">
    <property type="component" value="Unassembled WGS sequence"/>
</dbReference>
<evidence type="ECO:0000259" key="5">
    <source>
        <dbReference type="Pfam" id="PF00248"/>
    </source>
</evidence>
<accession>A0A1X3DC90</accession>
<evidence type="ECO:0000313" key="6">
    <source>
        <dbReference type="EMBL" id="OSI17416.1"/>
    </source>
</evidence>